<dbReference type="Proteomes" id="UP000002222">
    <property type="component" value="Chromosome"/>
</dbReference>
<dbReference type="EMBL" id="CP001816">
    <property type="protein sequence ID" value="ACZ13025.1"/>
    <property type="molecule type" value="Genomic_DNA"/>
</dbReference>
<dbReference type="OrthoDB" id="9553534at2"/>
<accession>D1B4K5</accession>
<dbReference type="KEGG" id="sdl:Sdel_2011"/>
<proteinExistence type="predicted"/>
<sequence length="350" mass="40491">MARDQTIFSELSVALALNEGSLEDIINVTPSAKEQYLKEYEKRSLTKIGQTQITNLEHVGKSIRKHLLCDGVHALRIEWTGNEKTSAMSAVAKDIYIQNLNLRLSIKESADVFINASPDKIFEHMPFGEFAHSSRGVDWFLYVAPKEFNDYFLACGGLAQTGFSHVEDFYQQTKRKERDAFSDHVTLLHKKKDKSVLNTYKHLCQKVSVESSRIFNENLTHYLQKNKNKSNALQPIFHYFFRINGVRYILAGTDKKKPFALYMNPTDVWNKSYEFMGIHAIELDKGQPEVLLLFSFKNKHTLETFTLDLKVEIRWSHGKFCGNPEGKIYKKWQYATLPWSENIPFVCDKN</sequence>
<dbReference type="STRING" id="525898.Sdel_2011"/>
<name>D1B4K5_SULD5</name>
<organism evidence="1 2">
    <name type="scientific">Sulfurospirillum deleyianum (strain ATCC 51133 / DSM 6946 / 5175)</name>
    <dbReference type="NCBI Taxonomy" id="525898"/>
    <lineage>
        <taxon>Bacteria</taxon>
        <taxon>Pseudomonadati</taxon>
        <taxon>Campylobacterota</taxon>
        <taxon>Epsilonproteobacteria</taxon>
        <taxon>Campylobacterales</taxon>
        <taxon>Sulfurospirillaceae</taxon>
        <taxon>Sulfurospirillum</taxon>
    </lineage>
</organism>
<reference evidence="1 2" key="2">
    <citation type="journal article" date="2010" name="Stand. Genomic Sci.">
        <title>Complete genome sequence of Sulfurospirillum deleyianum type strain (5175).</title>
        <authorList>
            <person name="Sikorski J."/>
            <person name="Lapidus A."/>
            <person name="Copeland A."/>
            <person name="Glavina Del Rio T."/>
            <person name="Nolan M."/>
            <person name="Lucas S."/>
            <person name="Chen F."/>
            <person name="Tice H."/>
            <person name="Cheng J.F."/>
            <person name="Saunders E."/>
            <person name="Bruce D."/>
            <person name="Goodwin L."/>
            <person name="Pitluck S."/>
            <person name="Ovchinnikova G."/>
            <person name="Pati A."/>
            <person name="Ivanova N."/>
            <person name="Mavromatis K."/>
            <person name="Chen A."/>
            <person name="Palaniappan K."/>
            <person name="Chain P."/>
            <person name="Land M."/>
            <person name="Hauser L."/>
            <person name="Chang Y.J."/>
            <person name="Jeffries C.D."/>
            <person name="Brettin T."/>
            <person name="Detter J.C."/>
            <person name="Han C."/>
            <person name="Rohde M."/>
            <person name="Lang E."/>
            <person name="Spring S."/>
            <person name="Goker M."/>
            <person name="Bristow J."/>
            <person name="Eisen J.A."/>
            <person name="Markowitz V."/>
            <person name="Hugenholtz P."/>
            <person name="Kyrpides N.C."/>
            <person name="Klenk H.P."/>
        </authorList>
    </citation>
    <scope>NUCLEOTIDE SEQUENCE [LARGE SCALE GENOMIC DNA]</scope>
    <source>
        <strain evidence="2">ATCC 51133 / DSM 6946 / 5175</strain>
    </source>
</reference>
<dbReference type="eggNOG" id="ENOG5032PJW">
    <property type="taxonomic scope" value="Bacteria"/>
</dbReference>
<keyword evidence="2" id="KW-1185">Reference proteome</keyword>
<evidence type="ECO:0000313" key="2">
    <source>
        <dbReference type="Proteomes" id="UP000002222"/>
    </source>
</evidence>
<protein>
    <submittedName>
        <fullName evidence="1">Uncharacterized protein</fullName>
    </submittedName>
</protein>
<reference evidence="2" key="1">
    <citation type="submission" date="2009-11" db="EMBL/GenBank/DDBJ databases">
        <title>The complete genome of Sulfurospirillum deleyianum DSM 6946.</title>
        <authorList>
            <consortium name="US DOE Joint Genome Institute (JGI-PGF)"/>
            <person name="Lucas S."/>
            <person name="Copeland A."/>
            <person name="Lapidus A."/>
            <person name="Glavina del Rio T."/>
            <person name="Dalin E."/>
            <person name="Tice H."/>
            <person name="Bruce D."/>
            <person name="Goodwin L."/>
            <person name="Pitluck S."/>
            <person name="Kyrpides N."/>
            <person name="Mavromatis K."/>
            <person name="Ivanova N."/>
            <person name="Ovchinnikova G."/>
            <person name="Munk A.C."/>
            <person name="Lu M."/>
            <person name="Brettin T."/>
            <person name="Detter J.C."/>
            <person name="Han C."/>
            <person name="Tapia R."/>
            <person name="Larimer F."/>
            <person name="Land M."/>
            <person name="Hauser L."/>
            <person name="Markowitz V."/>
            <person name="Cheng J.F."/>
            <person name="Hugenholtz P."/>
            <person name="Woyke T."/>
            <person name="Wu D."/>
            <person name="Aumann P."/>
            <person name="Schneider S."/>
            <person name="Lang E."/>
            <person name="Spring S."/>
            <person name="Klenk H.P."/>
            <person name="Eisen J.A."/>
        </authorList>
    </citation>
    <scope>NUCLEOTIDE SEQUENCE [LARGE SCALE GENOMIC DNA]</scope>
    <source>
        <strain evidence="2">ATCC 51133 / DSM 6946 / 5175</strain>
    </source>
</reference>
<evidence type="ECO:0000313" key="1">
    <source>
        <dbReference type="EMBL" id="ACZ13025.1"/>
    </source>
</evidence>
<dbReference type="RefSeq" id="WP_012857770.1">
    <property type="nucleotide sequence ID" value="NC_013512.1"/>
</dbReference>
<dbReference type="HOGENOM" id="CLU_803921_0_0_7"/>
<dbReference type="AlphaFoldDB" id="D1B4K5"/>
<gene>
    <name evidence="1" type="ordered locus">Sdel_2011</name>
</gene>